<dbReference type="GO" id="GO:0004674">
    <property type="term" value="F:protein serine/threonine kinase activity"/>
    <property type="evidence" value="ECO:0007669"/>
    <property type="project" value="UniProtKB-KW"/>
</dbReference>
<dbReference type="FunFam" id="1.10.510.10:FF:000571">
    <property type="entry name" value="Maternal embryonic leucine zipper kinase"/>
    <property type="match status" value="1"/>
</dbReference>
<dbReference type="GO" id="GO:0005524">
    <property type="term" value="F:ATP binding"/>
    <property type="evidence" value="ECO:0007669"/>
    <property type="project" value="UniProtKB-UniRule"/>
</dbReference>
<dbReference type="STRING" id="278856.A0A212EXG4"/>
<gene>
    <name evidence="16" type="ORF">KGM_200775</name>
</gene>
<feature type="compositionally biased region" description="Basic and acidic residues" evidence="14">
    <location>
        <begin position="655"/>
        <end position="669"/>
    </location>
</feature>
<evidence type="ECO:0000313" key="17">
    <source>
        <dbReference type="Proteomes" id="UP000007151"/>
    </source>
</evidence>
<dbReference type="Gene3D" id="1.10.510.10">
    <property type="entry name" value="Transferase(Phosphotransferase) domain 1"/>
    <property type="match status" value="1"/>
</dbReference>
<dbReference type="Pfam" id="PF00069">
    <property type="entry name" value="Pkinase"/>
    <property type="match status" value="1"/>
</dbReference>
<dbReference type="InterPro" id="IPR017441">
    <property type="entry name" value="Protein_kinase_ATP_BS"/>
</dbReference>
<dbReference type="PANTHER" id="PTHR24348:SF65">
    <property type="entry name" value="SERINE_THREONINE-PROTEIN KINASE ULK3"/>
    <property type="match status" value="1"/>
</dbReference>
<name>A0A212EXG4_DANPL</name>
<feature type="domain" description="Protein kinase" evidence="15">
    <location>
        <begin position="9"/>
        <end position="267"/>
    </location>
</feature>
<sequence>MSFPKIEGYVVTEKLGSGSYSTVYKAYTKVGARSVVAVKCVDKSRVKHSGAAIDNLITEIRLLKTLRHPHIVHMKEFTWDAKHIYIITEYCCGGDLSKYIHKYGRVPEHQVLYFLQQLASALKFLREEGVVHMDLKPHNLYEVFLSLLKYLLKVADFGFAQHLTEESMRSVRGSPLYMAPEMILGKYDARVDLWSVGVIMYECLFGRAPYSSATLKELVDKIQRQAPIQIPANSSLSAGCLDLLTRLLQHDPNRRISYEEFFSHQYLDLEYMPSKQNYNTAVGLIKRAIELDGEGRLGDALEGYTTGLRYLVPAARVHTDPARRAALAAKLERYMDRAEEIKRLLSGQSPAPSPPVLPEVAARSPICRGCASGQGSGTSYDFQEIRTIQDAYAEESTGSGRDPDQDTQDRQSDAEVKTKKDKRSALARLLRRPLPDLTSQEVHQKRVMGKSRAEGPAIGNAFRVRGRIRGEDSWFARNFICIVIIGFLLLAVESLRRAQSPFYKICAKEFCCSGVGWLVILSLTCTFIEFSVLMLKFLNEAKPITLSSIKSALWASQGPRVQRLETRSGSEEESAEKILESLRRAQSPFYKICAKEFCCSGVGWLVILGLSSTFIAFSVLMVKFLNEAKPITLSSIKSALWASQEPRVQPMETRSGFKDDSAEKTRGSEETSGVSS</sequence>
<evidence type="ECO:0000256" key="8">
    <source>
        <dbReference type="ARBA" id="ARBA00022777"/>
    </source>
</evidence>
<evidence type="ECO:0000256" key="9">
    <source>
        <dbReference type="ARBA" id="ARBA00022840"/>
    </source>
</evidence>
<evidence type="ECO:0000256" key="12">
    <source>
        <dbReference type="ARBA" id="ARBA00048679"/>
    </source>
</evidence>
<reference evidence="16 17" key="1">
    <citation type="journal article" date="2011" name="Cell">
        <title>The monarch butterfly genome yields insights into long-distance migration.</title>
        <authorList>
            <person name="Zhan S."/>
            <person name="Merlin C."/>
            <person name="Boore J.L."/>
            <person name="Reppert S.M."/>
        </authorList>
    </citation>
    <scope>NUCLEOTIDE SEQUENCE [LARGE SCALE GENOMIC DNA]</scope>
    <source>
        <strain evidence="16">F-2</strain>
    </source>
</reference>
<dbReference type="AlphaFoldDB" id="A0A212EXG4"/>
<dbReference type="KEGG" id="dpl:KGM_200775"/>
<dbReference type="GO" id="GO:0042594">
    <property type="term" value="P:response to starvation"/>
    <property type="evidence" value="ECO:0007669"/>
    <property type="project" value="TreeGrafter"/>
</dbReference>
<comment type="caution">
    <text evidence="16">The sequence shown here is derived from an EMBL/GenBank/DDBJ whole genome shotgun (WGS) entry which is preliminary data.</text>
</comment>
<organism evidence="16 17">
    <name type="scientific">Danaus plexippus plexippus</name>
    <dbReference type="NCBI Taxonomy" id="278856"/>
    <lineage>
        <taxon>Eukaryota</taxon>
        <taxon>Metazoa</taxon>
        <taxon>Ecdysozoa</taxon>
        <taxon>Arthropoda</taxon>
        <taxon>Hexapoda</taxon>
        <taxon>Insecta</taxon>
        <taxon>Pterygota</taxon>
        <taxon>Neoptera</taxon>
        <taxon>Endopterygota</taxon>
        <taxon>Lepidoptera</taxon>
        <taxon>Glossata</taxon>
        <taxon>Ditrysia</taxon>
        <taxon>Papilionoidea</taxon>
        <taxon>Nymphalidae</taxon>
        <taxon>Danainae</taxon>
        <taxon>Danaini</taxon>
        <taxon>Danaina</taxon>
        <taxon>Danaus</taxon>
        <taxon>Danaus</taxon>
    </lineage>
</organism>
<dbReference type="Pfam" id="PF04212">
    <property type="entry name" value="MIT"/>
    <property type="match status" value="1"/>
</dbReference>
<dbReference type="FunFam" id="3.30.200.20:FF:000042">
    <property type="entry name" value="Aurora kinase A"/>
    <property type="match status" value="1"/>
</dbReference>
<keyword evidence="7 13" id="KW-0547">Nucleotide-binding</keyword>
<dbReference type="InterPro" id="IPR011009">
    <property type="entry name" value="Kinase-like_dom_sf"/>
</dbReference>
<evidence type="ECO:0000256" key="10">
    <source>
        <dbReference type="ARBA" id="ARBA00023006"/>
    </source>
</evidence>
<dbReference type="SMART" id="SM00220">
    <property type="entry name" value="S_TKc"/>
    <property type="match status" value="1"/>
</dbReference>
<evidence type="ECO:0000259" key="15">
    <source>
        <dbReference type="PROSITE" id="PS50011"/>
    </source>
</evidence>
<comment type="catalytic activity">
    <reaction evidence="12">
        <text>L-seryl-[protein] + ATP = O-phospho-L-seryl-[protein] + ADP + H(+)</text>
        <dbReference type="Rhea" id="RHEA:17989"/>
        <dbReference type="Rhea" id="RHEA-COMP:9863"/>
        <dbReference type="Rhea" id="RHEA-COMP:11604"/>
        <dbReference type="ChEBI" id="CHEBI:15378"/>
        <dbReference type="ChEBI" id="CHEBI:29999"/>
        <dbReference type="ChEBI" id="CHEBI:30616"/>
        <dbReference type="ChEBI" id="CHEBI:83421"/>
        <dbReference type="ChEBI" id="CHEBI:456216"/>
        <dbReference type="EC" id="2.7.11.1"/>
    </reaction>
</comment>
<keyword evidence="3" id="KW-0963">Cytoplasm</keyword>
<dbReference type="InterPro" id="IPR000719">
    <property type="entry name" value="Prot_kinase_dom"/>
</dbReference>
<dbReference type="PANTHER" id="PTHR24348">
    <property type="entry name" value="SERINE/THREONINE-PROTEIN KINASE UNC-51-RELATED"/>
    <property type="match status" value="1"/>
</dbReference>
<dbReference type="InParanoid" id="A0A212EXG4"/>
<dbReference type="PROSITE" id="PS50011">
    <property type="entry name" value="PROTEIN_KINASE_DOM"/>
    <property type="match status" value="1"/>
</dbReference>
<dbReference type="SMART" id="SM00745">
    <property type="entry name" value="MIT"/>
    <property type="match status" value="1"/>
</dbReference>
<dbReference type="EC" id="2.7.11.1" evidence="2"/>
<dbReference type="Proteomes" id="UP000007151">
    <property type="component" value="Unassembled WGS sequence"/>
</dbReference>
<dbReference type="GO" id="GO:0010506">
    <property type="term" value="P:regulation of autophagy"/>
    <property type="evidence" value="ECO:0007669"/>
    <property type="project" value="InterPro"/>
</dbReference>
<dbReference type="GO" id="GO:0034045">
    <property type="term" value="C:phagophore assembly site membrane"/>
    <property type="evidence" value="ECO:0007669"/>
    <property type="project" value="TreeGrafter"/>
</dbReference>
<feature type="compositionally biased region" description="Basic and acidic residues" evidence="14">
    <location>
        <begin position="401"/>
        <end position="418"/>
    </location>
</feature>
<accession>A0A212EXG4</accession>
<evidence type="ECO:0000256" key="14">
    <source>
        <dbReference type="SAM" id="MobiDB-lite"/>
    </source>
</evidence>
<evidence type="ECO:0000256" key="13">
    <source>
        <dbReference type="PROSITE-ProRule" id="PRU10141"/>
    </source>
</evidence>
<dbReference type="GO" id="GO:0034727">
    <property type="term" value="P:piecemeal microautophagy of the nucleus"/>
    <property type="evidence" value="ECO:0007669"/>
    <property type="project" value="TreeGrafter"/>
</dbReference>
<dbReference type="InterPro" id="IPR045269">
    <property type="entry name" value="Atg1-like"/>
</dbReference>
<dbReference type="eggNOG" id="KOG0595">
    <property type="taxonomic scope" value="Eukaryota"/>
</dbReference>
<comment type="subcellular location">
    <subcellularLocation>
        <location evidence="1">Cytoplasm</location>
    </subcellularLocation>
</comment>
<evidence type="ECO:0000256" key="4">
    <source>
        <dbReference type="ARBA" id="ARBA00022527"/>
    </source>
</evidence>
<keyword evidence="6" id="KW-0677">Repeat</keyword>
<evidence type="ECO:0000256" key="1">
    <source>
        <dbReference type="ARBA" id="ARBA00004496"/>
    </source>
</evidence>
<dbReference type="SUPFAM" id="SSF116846">
    <property type="entry name" value="MIT domain"/>
    <property type="match status" value="1"/>
</dbReference>
<dbReference type="InterPro" id="IPR007330">
    <property type="entry name" value="MIT_dom"/>
</dbReference>
<feature type="region of interest" description="Disordered" evidence="14">
    <location>
        <begin position="394"/>
        <end position="423"/>
    </location>
</feature>
<comment type="catalytic activity">
    <reaction evidence="11">
        <text>L-threonyl-[protein] + ATP = O-phospho-L-threonyl-[protein] + ADP + H(+)</text>
        <dbReference type="Rhea" id="RHEA:46608"/>
        <dbReference type="Rhea" id="RHEA-COMP:11060"/>
        <dbReference type="Rhea" id="RHEA-COMP:11605"/>
        <dbReference type="ChEBI" id="CHEBI:15378"/>
        <dbReference type="ChEBI" id="CHEBI:30013"/>
        <dbReference type="ChEBI" id="CHEBI:30616"/>
        <dbReference type="ChEBI" id="CHEBI:61977"/>
        <dbReference type="ChEBI" id="CHEBI:456216"/>
        <dbReference type="EC" id="2.7.11.1"/>
    </reaction>
</comment>
<dbReference type="GO" id="GO:0000045">
    <property type="term" value="P:autophagosome assembly"/>
    <property type="evidence" value="ECO:0007669"/>
    <property type="project" value="TreeGrafter"/>
</dbReference>
<dbReference type="GO" id="GO:0005829">
    <property type="term" value="C:cytosol"/>
    <property type="evidence" value="ECO:0007669"/>
    <property type="project" value="TreeGrafter"/>
</dbReference>
<keyword evidence="17" id="KW-1185">Reference proteome</keyword>
<evidence type="ECO:0000256" key="7">
    <source>
        <dbReference type="ARBA" id="ARBA00022741"/>
    </source>
</evidence>
<dbReference type="GO" id="GO:0061709">
    <property type="term" value="P:reticulophagy"/>
    <property type="evidence" value="ECO:0007669"/>
    <property type="project" value="TreeGrafter"/>
</dbReference>
<feature type="region of interest" description="Disordered" evidence="14">
    <location>
        <begin position="644"/>
        <end position="676"/>
    </location>
</feature>
<evidence type="ECO:0000256" key="3">
    <source>
        <dbReference type="ARBA" id="ARBA00022490"/>
    </source>
</evidence>
<dbReference type="GO" id="GO:0005776">
    <property type="term" value="C:autophagosome"/>
    <property type="evidence" value="ECO:0007669"/>
    <property type="project" value="TreeGrafter"/>
</dbReference>
<dbReference type="SUPFAM" id="SSF56112">
    <property type="entry name" value="Protein kinase-like (PK-like)"/>
    <property type="match status" value="1"/>
</dbReference>
<dbReference type="CDD" id="cd14121">
    <property type="entry name" value="STKc_ULK3"/>
    <property type="match status" value="1"/>
</dbReference>
<evidence type="ECO:0000256" key="11">
    <source>
        <dbReference type="ARBA" id="ARBA00047899"/>
    </source>
</evidence>
<evidence type="ECO:0000256" key="5">
    <source>
        <dbReference type="ARBA" id="ARBA00022679"/>
    </source>
</evidence>
<proteinExistence type="predicted"/>
<keyword evidence="10" id="KW-0072">Autophagy</keyword>
<dbReference type="EMBL" id="AGBW02011760">
    <property type="protein sequence ID" value="OWR46175.1"/>
    <property type="molecule type" value="Genomic_DNA"/>
</dbReference>
<dbReference type="InterPro" id="IPR036181">
    <property type="entry name" value="MIT_dom_sf"/>
</dbReference>
<evidence type="ECO:0000256" key="6">
    <source>
        <dbReference type="ARBA" id="ARBA00022737"/>
    </source>
</evidence>
<dbReference type="GO" id="GO:0000422">
    <property type="term" value="P:autophagy of mitochondrion"/>
    <property type="evidence" value="ECO:0007669"/>
    <property type="project" value="TreeGrafter"/>
</dbReference>
<feature type="binding site" evidence="13">
    <location>
        <position position="39"/>
    </location>
    <ligand>
        <name>ATP</name>
        <dbReference type="ChEBI" id="CHEBI:30616"/>
    </ligand>
</feature>
<keyword evidence="8 16" id="KW-0418">Kinase</keyword>
<protein>
    <recommendedName>
        <fullName evidence="2">non-specific serine/threonine protein kinase</fullName>
        <ecNumber evidence="2">2.7.11.1</ecNumber>
    </recommendedName>
</protein>
<dbReference type="Gene3D" id="1.20.58.80">
    <property type="entry name" value="Phosphotransferase system, lactose/cellobiose-type IIA subunit"/>
    <property type="match status" value="1"/>
</dbReference>
<dbReference type="Gene3D" id="3.30.200.20">
    <property type="entry name" value="Phosphorylase Kinase, domain 1"/>
    <property type="match status" value="1"/>
</dbReference>
<evidence type="ECO:0000256" key="2">
    <source>
        <dbReference type="ARBA" id="ARBA00012513"/>
    </source>
</evidence>
<keyword evidence="4" id="KW-0723">Serine/threonine-protein kinase</keyword>
<keyword evidence="5" id="KW-0808">Transferase</keyword>
<dbReference type="FunCoup" id="A0A212EXG4">
    <property type="interactions" value="1291"/>
</dbReference>
<evidence type="ECO:0000313" key="16">
    <source>
        <dbReference type="EMBL" id="OWR46175.1"/>
    </source>
</evidence>
<dbReference type="PROSITE" id="PS00107">
    <property type="entry name" value="PROTEIN_KINASE_ATP"/>
    <property type="match status" value="1"/>
</dbReference>
<keyword evidence="9 13" id="KW-0067">ATP-binding</keyword>